<evidence type="ECO:0000256" key="1">
    <source>
        <dbReference type="SAM" id="SignalP"/>
    </source>
</evidence>
<evidence type="ECO:0000313" key="2">
    <source>
        <dbReference type="EMBL" id="VDM50724.1"/>
    </source>
</evidence>
<feature type="signal peptide" evidence="1">
    <location>
        <begin position="1"/>
        <end position="24"/>
    </location>
</feature>
<dbReference type="AlphaFoldDB" id="A0A183VF83"/>
<dbReference type="WBParaSite" id="TCNE_0001940701-mRNA-1">
    <property type="protein sequence ID" value="TCNE_0001940701-mRNA-1"/>
    <property type="gene ID" value="TCNE_0001940701"/>
</dbReference>
<name>A0A183VF83_TOXCA</name>
<organism evidence="3 4">
    <name type="scientific">Toxocara canis</name>
    <name type="common">Canine roundworm</name>
    <dbReference type="NCBI Taxonomy" id="6265"/>
    <lineage>
        <taxon>Eukaryota</taxon>
        <taxon>Metazoa</taxon>
        <taxon>Ecdysozoa</taxon>
        <taxon>Nematoda</taxon>
        <taxon>Chromadorea</taxon>
        <taxon>Rhabditida</taxon>
        <taxon>Spirurina</taxon>
        <taxon>Ascaridomorpha</taxon>
        <taxon>Ascaridoidea</taxon>
        <taxon>Toxocaridae</taxon>
        <taxon>Toxocara</taxon>
    </lineage>
</organism>
<feature type="chain" id="PRO_5044553761" evidence="1">
    <location>
        <begin position="25"/>
        <end position="90"/>
    </location>
</feature>
<accession>A0A183VF83</accession>
<evidence type="ECO:0000313" key="3">
    <source>
        <dbReference type="Proteomes" id="UP000050794"/>
    </source>
</evidence>
<proteinExistence type="predicted"/>
<protein>
    <submittedName>
        <fullName evidence="4">HOOK domain-containing protein</fullName>
    </submittedName>
</protein>
<reference evidence="2 3" key="2">
    <citation type="submission" date="2018-11" db="EMBL/GenBank/DDBJ databases">
        <authorList>
            <consortium name="Pathogen Informatics"/>
        </authorList>
    </citation>
    <scope>NUCLEOTIDE SEQUENCE [LARGE SCALE GENOMIC DNA]</scope>
</reference>
<reference evidence="4" key="1">
    <citation type="submission" date="2016-06" db="UniProtKB">
        <authorList>
            <consortium name="WormBaseParasite"/>
        </authorList>
    </citation>
    <scope>IDENTIFICATION</scope>
</reference>
<keyword evidence="3" id="KW-1185">Reference proteome</keyword>
<sequence>MVERVVFEVVYFLLLQLSSDSSDSEENGMENVQKKDEHAKVLCESQARDADVSVVNESENVRTLKAKIAELEHINKQLYSYAASLILDEE</sequence>
<dbReference type="Proteomes" id="UP000050794">
    <property type="component" value="Unassembled WGS sequence"/>
</dbReference>
<dbReference type="EMBL" id="UYWY01026850">
    <property type="protein sequence ID" value="VDM50724.1"/>
    <property type="molecule type" value="Genomic_DNA"/>
</dbReference>
<gene>
    <name evidence="2" type="ORF">TCNE_LOCUS19403</name>
</gene>
<evidence type="ECO:0000313" key="4">
    <source>
        <dbReference type="WBParaSite" id="TCNE_0001940701-mRNA-1"/>
    </source>
</evidence>
<keyword evidence="1" id="KW-0732">Signal</keyword>